<comment type="caution">
    <text evidence="10">The sequence shown here is derived from an EMBL/GenBank/DDBJ whole genome shotgun (WGS) entry which is preliminary data.</text>
</comment>
<keyword evidence="7" id="KW-0807">Transducer</keyword>
<evidence type="ECO:0000256" key="1">
    <source>
        <dbReference type="ARBA" id="ARBA00004141"/>
    </source>
</evidence>
<dbReference type="OrthoDB" id="10037188at2759"/>
<dbReference type="SUPFAM" id="SSF81321">
    <property type="entry name" value="Family A G protein-coupled receptor-like"/>
    <property type="match status" value="1"/>
</dbReference>
<keyword evidence="3 8" id="KW-1133">Transmembrane helix</keyword>
<keyword evidence="6" id="KW-0675">Receptor</keyword>
<dbReference type="Proteomes" id="UP000663882">
    <property type="component" value="Unassembled WGS sequence"/>
</dbReference>
<evidence type="ECO:0000256" key="7">
    <source>
        <dbReference type="ARBA" id="ARBA00023224"/>
    </source>
</evidence>
<dbReference type="PANTHER" id="PTHR24243:SF208">
    <property type="entry name" value="PYROKININ-1 RECEPTOR"/>
    <property type="match status" value="1"/>
</dbReference>
<dbReference type="PANTHER" id="PTHR24243">
    <property type="entry name" value="G-PROTEIN COUPLED RECEPTOR"/>
    <property type="match status" value="1"/>
</dbReference>
<evidence type="ECO:0000256" key="3">
    <source>
        <dbReference type="ARBA" id="ARBA00022989"/>
    </source>
</evidence>
<gene>
    <name evidence="10" type="ORF">RFH988_LOCUS16608</name>
</gene>
<feature type="domain" description="G-protein coupled receptors family 1 profile" evidence="9">
    <location>
        <begin position="228"/>
        <end position="290"/>
    </location>
</feature>
<evidence type="ECO:0000259" key="9">
    <source>
        <dbReference type="PROSITE" id="PS50262"/>
    </source>
</evidence>
<dbReference type="AlphaFoldDB" id="A0A814KA36"/>
<accession>A0A814KA36</accession>
<keyword evidence="2 8" id="KW-0812">Transmembrane</keyword>
<comment type="subcellular location">
    <subcellularLocation>
        <location evidence="1">Membrane</location>
        <topology evidence="1">Multi-pass membrane protein</topology>
    </subcellularLocation>
</comment>
<dbReference type="GO" id="GO:0008188">
    <property type="term" value="F:neuropeptide receptor activity"/>
    <property type="evidence" value="ECO:0007669"/>
    <property type="project" value="TreeGrafter"/>
</dbReference>
<dbReference type="InterPro" id="IPR017452">
    <property type="entry name" value="GPCR_Rhodpsn_7TM"/>
</dbReference>
<name>A0A814KA36_9BILA</name>
<dbReference type="GO" id="GO:0005886">
    <property type="term" value="C:plasma membrane"/>
    <property type="evidence" value="ECO:0007669"/>
    <property type="project" value="TreeGrafter"/>
</dbReference>
<evidence type="ECO:0000313" key="10">
    <source>
        <dbReference type="EMBL" id="CAF1048622.1"/>
    </source>
</evidence>
<evidence type="ECO:0000256" key="5">
    <source>
        <dbReference type="ARBA" id="ARBA00023136"/>
    </source>
</evidence>
<dbReference type="PROSITE" id="PS50262">
    <property type="entry name" value="G_PROTEIN_RECEP_F1_2"/>
    <property type="match status" value="1"/>
</dbReference>
<organism evidence="10 11">
    <name type="scientific">Rotaria sordida</name>
    <dbReference type="NCBI Taxonomy" id="392033"/>
    <lineage>
        <taxon>Eukaryota</taxon>
        <taxon>Metazoa</taxon>
        <taxon>Spiralia</taxon>
        <taxon>Gnathifera</taxon>
        <taxon>Rotifera</taxon>
        <taxon>Eurotatoria</taxon>
        <taxon>Bdelloidea</taxon>
        <taxon>Philodinida</taxon>
        <taxon>Philodinidae</taxon>
        <taxon>Rotaria</taxon>
    </lineage>
</organism>
<feature type="transmembrane region" description="Helical" evidence="8">
    <location>
        <begin position="263"/>
        <end position="289"/>
    </location>
</feature>
<dbReference type="PRINTS" id="PR00237">
    <property type="entry name" value="GPCRRHODOPSN"/>
</dbReference>
<keyword evidence="5 8" id="KW-0472">Membrane</keyword>
<evidence type="ECO:0000256" key="8">
    <source>
        <dbReference type="SAM" id="Phobius"/>
    </source>
</evidence>
<evidence type="ECO:0000256" key="4">
    <source>
        <dbReference type="ARBA" id="ARBA00023040"/>
    </source>
</evidence>
<sequence length="440" mass="51024">MNEYEYYYDQYRRLPRNSLAIQRDLADYHSTVCASTYNFWSGIEKRPVTTTYIDGSSLLGLHERPYSMKGLFPKGKSRRKPSVPCEKKINTGDIFMSLVPAEKTNFDTATIRSEKTRSPLSMATATQYSTLPDVRQKNIDFRSNRIYSATIFDDDNNSEAKFYGRCATTHVNGGWVRRYKSINESQTLTDLLRDQTNRDKILPKKRSYHQLLYSSSSASAFTASLIRLTVVIAFFICYAPLYLQRVLSAIMSLNSNLYSDSYIFSNIMAYLYVISGITFYFGSIINPILYNVVSNKYRRAFRDLFCCRLTYKTTTNIKNQQKLFQTNHQQIHSFVKKFPYEQSNNINRKLCFNLHEENFKNNNQIRILPITKCPMQSDIQSIRSNSSSISSYTKRELYRAHFLRSNPSLPKKMSSTQSCEISLGEKNYLAKNSQLTPFHS</sequence>
<evidence type="ECO:0000256" key="6">
    <source>
        <dbReference type="ARBA" id="ARBA00023170"/>
    </source>
</evidence>
<keyword evidence="4" id="KW-0297">G-protein coupled receptor</keyword>
<evidence type="ECO:0000256" key="2">
    <source>
        <dbReference type="ARBA" id="ARBA00022692"/>
    </source>
</evidence>
<dbReference type="Gene3D" id="1.20.1070.10">
    <property type="entry name" value="Rhodopsin 7-helix transmembrane proteins"/>
    <property type="match status" value="1"/>
</dbReference>
<evidence type="ECO:0000313" key="11">
    <source>
        <dbReference type="Proteomes" id="UP000663882"/>
    </source>
</evidence>
<feature type="transmembrane region" description="Helical" evidence="8">
    <location>
        <begin position="225"/>
        <end position="243"/>
    </location>
</feature>
<reference evidence="10" key="1">
    <citation type="submission" date="2021-02" db="EMBL/GenBank/DDBJ databases">
        <authorList>
            <person name="Nowell W R."/>
        </authorList>
    </citation>
    <scope>NUCLEOTIDE SEQUENCE</scope>
</reference>
<proteinExistence type="predicted"/>
<dbReference type="EMBL" id="CAJNOO010000856">
    <property type="protein sequence ID" value="CAF1048622.1"/>
    <property type="molecule type" value="Genomic_DNA"/>
</dbReference>
<protein>
    <recommendedName>
        <fullName evidence="9">G-protein coupled receptors family 1 profile domain-containing protein</fullName>
    </recommendedName>
</protein>
<dbReference type="InterPro" id="IPR000276">
    <property type="entry name" value="GPCR_Rhodpsn"/>
</dbReference>